<protein>
    <recommendedName>
        <fullName evidence="4">Secreted protein</fullName>
    </recommendedName>
</protein>
<gene>
    <name evidence="2" type="ORF">LZ495_08505</name>
</gene>
<evidence type="ECO:0000256" key="1">
    <source>
        <dbReference type="SAM" id="SignalP"/>
    </source>
</evidence>
<evidence type="ECO:0008006" key="4">
    <source>
        <dbReference type="Google" id="ProtNLM"/>
    </source>
</evidence>
<accession>A0AA41PWY8</accession>
<reference evidence="2" key="1">
    <citation type="submission" date="2022-01" db="EMBL/GenBank/DDBJ databases">
        <title>Genome-Based Taxonomic Classification of the Phylum Actinobacteria.</title>
        <authorList>
            <person name="Gao Y."/>
        </authorList>
    </citation>
    <scope>NUCLEOTIDE SEQUENCE</scope>
    <source>
        <strain evidence="2">KLBMP 8922</strain>
    </source>
</reference>
<evidence type="ECO:0000313" key="2">
    <source>
        <dbReference type="EMBL" id="MCF2527253.1"/>
    </source>
</evidence>
<dbReference type="Proteomes" id="UP001165378">
    <property type="component" value="Unassembled WGS sequence"/>
</dbReference>
<feature type="signal peptide" evidence="1">
    <location>
        <begin position="1"/>
        <end position="23"/>
    </location>
</feature>
<sequence length="284" mass="29479">MTRRTRLKALAAAILLGCTAITASTTGPANARPAAAAPSPHKLYSGIFKQARYGELLTTVASCPQGEFATGGGSFNYDYDDPAAFTVGSYGGSNFWVTQAHNLLGPDRSISVISYVVCSPAPHTVLMEPEGGGVDVPPGEVRSHIARCPSGQVPTGGGPRTSSGRMLINDSIPFTDGWAATAKNVDAQPGRLWVNVTCSTVPHAVHFGPDAEIAPGTSGSSTVICPRGQFLTGGGVQTSDDFAYVRDTLPSADAEQNVRLWTTRAVNVGSTPQTVTAWGICTTP</sequence>
<keyword evidence="3" id="KW-1185">Reference proteome</keyword>
<proteinExistence type="predicted"/>
<dbReference type="RefSeq" id="WP_235051395.1">
    <property type="nucleotide sequence ID" value="NZ_JAKFHA010000003.1"/>
</dbReference>
<feature type="chain" id="PRO_5041274419" description="Secreted protein" evidence="1">
    <location>
        <begin position="24"/>
        <end position="284"/>
    </location>
</feature>
<comment type="caution">
    <text evidence="2">The sequence shown here is derived from an EMBL/GenBank/DDBJ whole genome shotgun (WGS) entry which is preliminary data.</text>
</comment>
<dbReference type="EMBL" id="JAKFHA010000003">
    <property type="protein sequence ID" value="MCF2527253.1"/>
    <property type="molecule type" value="Genomic_DNA"/>
</dbReference>
<keyword evidence="1" id="KW-0732">Signal</keyword>
<name>A0AA41PWY8_9ACTN</name>
<evidence type="ECO:0000313" key="3">
    <source>
        <dbReference type="Proteomes" id="UP001165378"/>
    </source>
</evidence>
<organism evidence="2 3">
    <name type="scientific">Yinghuangia soli</name>
    <dbReference type="NCBI Taxonomy" id="2908204"/>
    <lineage>
        <taxon>Bacteria</taxon>
        <taxon>Bacillati</taxon>
        <taxon>Actinomycetota</taxon>
        <taxon>Actinomycetes</taxon>
        <taxon>Kitasatosporales</taxon>
        <taxon>Streptomycetaceae</taxon>
        <taxon>Yinghuangia</taxon>
    </lineage>
</organism>
<dbReference type="AlphaFoldDB" id="A0AA41PWY8"/>